<dbReference type="RefSeq" id="WP_163941157.1">
    <property type="nucleotide sequence ID" value="NZ_JAAHBU010000030.1"/>
</dbReference>
<dbReference type="InterPro" id="IPR011041">
    <property type="entry name" value="Quinoprot_gluc/sorb_DH_b-prop"/>
</dbReference>
<proteinExistence type="predicted"/>
<organism evidence="2 4">
    <name type="scientific">Pseudomonas brassicae</name>
    <dbReference type="NCBI Taxonomy" id="2708063"/>
    <lineage>
        <taxon>Bacteria</taxon>
        <taxon>Pseudomonadati</taxon>
        <taxon>Pseudomonadota</taxon>
        <taxon>Gammaproteobacteria</taxon>
        <taxon>Pseudomonadales</taxon>
        <taxon>Pseudomonadaceae</taxon>
        <taxon>Pseudomonas</taxon>
    </lineage>
</organism>
<dbReference type="EMBL" id="JAAHBU010000030">
    <property type="protein sequence ID" value="NER63062.1"/>
    <property type="molecule type" value="Genomic_DNA"/>
</dbReference>
<dbReference type="Proteomes" id="UP000482634">
    <property type="component" value="Unassembled WGS sequence"/>
</dbReference>
<dbReference type="Gene3D" id="2.80.10.50">
    <property type="match status" value="1"/>
</dbReference>
<comment type="caution">
    <text evidence="2">The sequence shown here is derived from an EMBL/GenBank/DDBJ whole genome shotgun (WGS) entry which is preliminary data.</text>
</comment>
<dbReference type="SUPFAM" id="SSF50952">
    <property type="entry name" value="Soluble quinoprotein glucose dehydrogenase"/>
    <property type="match status" value="1"/>
</dbReference>
<accession>A0A6B3NID1</accession>
<dbReference type="EMBL" id="JAAHBV010000268">
    <property type="protein sequence ID" value="NER60675.1"/>
    <property type="molecule type" value="Genomic_DNA"/>
</dbReference>
<reference evidence="3 4" key="1">
    <citation type="submission" date="2020-02" db="EMBL/GenBank/DDBJ databases">
        <title>Broccoli isolated Pseudomonas sp.</title>
        <authorList>
            <person name="Fujikawa T."/>
            <person name="Sawada H."/>
        </authorList>
    </citation>
    <scope>NUCLEOTIDE SEQUENCE [LARGE SCALE GENOMIC DNA]</scope>
    <source>
        <strain evidence="2 4">MAFF212427</strain>
        <strain evidence="1 3">MAFF212428</strain>
    </source>
</reference>
<evidence type="ECO:0000313" key="2">
    <source>
        <dbReference type="EMBL" id="NER63062.1"/>
    </source>
</evidence>
<accession>A0A6M0CSV9</accession>
<protein>
    <recommendedName>
        <fullName evidence="5">Delta-60 repeat domain-containing protein</fullName>
    </recommendedName>
</protein>
<dbReference type="Pfam" id="PF17164">
    <property type="entry name" value="DUF5122"/>
    <property type="match status" value="2"/>
</dbReference>
<evidence type="ECO:0000313" key="4">
    <source>
        <dbReference type="Proteomes" id="UP000482634"/>
    </source>
</evidence>
<dbReference type="InterPro" id="IPR013431">
    <property type="entry name" value="Delta_60_rpt"/>
</dbReference>
<sequence length="412" mass="44543">MKKHQQDGPGSLDPTFGEDGLIALPVFADQDRFVTGLQAYEDHMLVSAMTTENLEARYAMARFLENSQLDPSFGAAGLVFGTFRPQAVSGTETIAIAPDGSLWVVGWMQSADKPFTPLLAHFLEDGSPDNHYNAPYCYQSLDMPAGHNLLLHASTLHAGTDHVLISVNTQAPCGRNHARLYRLGLQGEPGFASAAWIDIAHGADEVFVTSVIQQDRTFLVAGTLKTDEQRSQGFIARFHDDGTPDLSFGEQDAFQVYSAPGLDRDIAFNQLLQRPDGRLTVVGHLPHAQPEHANAMVWQFIGDGTIDATFNAGNPAVVTFSVDSRDEWQAATLHADGKLVVAGHASRYAVHLARYTTDGRLDQAFGEDGLTHLDIANDRSMAISALSPSATLLAFNGRGPGGFVGLLAKFRN</sequence>
<gene>
    <name evidence="1" type="ORF">G3435_13105</name>
    <name evidence="2" type="ORF">G3436_03095</name>
</gene>
<keyword evidence="4" id="KW-1185">Reference proteome</keyword>
<name>A0A6B3NID1_9PSED</name>
<dbReference type="Proteomes" id="UP000480410">
    <property type="component" value="Unassembled WGS sequence"/>
</dbReference>
<evidence type="ECO:0008006" key="5">
    <source>
        <dbReference type="Google" id="ProtNLM"/>
    </source>
</evidence>
<evidence type="ECO:0000313" key="1">
    <source>
        <dbReference type="EMBL" id="NER60675.1"/>
    </source>
</evidence>
<dbReference type="AlphaFoldDB" id="A0A6B3NID1"/>
<dbReference type="NCBIfam" id="TIGR02608">
    <property type="entry name" value="delta_60_rpt"/>
    <property type="match status" value="3"/>
</dbReference>
<evidence type="ECO:0000313" key="3">
    <source>
        <dbReference type="Proteomes" id="UP000480410"/>
    </source>
</evidence>